<dbReference type="OrthoDB" id="1905464at2759"/>
<dbReference type="PANTHER" id="PTHR33732">
    <property type="entry name" value="REF/SRPP-LIKE PROTEIN OS05G0151300/LOC_OS05G05940"/>
    <property type="match status" value="1"/>
</dbReference>
<dbReference type="PANTHER" id="PTHR33732:SF3">
    <property type="entry name" value="OS07G0671800 PROTEIN"/>
    <property type="match status" value="1"/>
</dbReference>
<gene>
    <name evidence="2" type="ORF">GOP47_0010479</name>
</gene>
<comment type="caution">
    <text evidence="2">The sequence shown here is derived from an EMBL/GenBank/DDBJ whole genome shotgun (WGS) entry which is preliminary data.</text>
</comment>
<name>A0A9D4UUZ1_ADICA</name>
<dbReference type="AlphaFoldDB" id="A0A9D4UUZ1"/>
<dbReference type="EMBL" id="JABFUD020000010">
    <property type="protein sequence ID" value="KAI5074518.1"/>
    <property type="molecule type" value="Genomic_DNA"/>
</dbReference>
<reference evidence="2" key="1">
    <citation type="submission" date="2021-01" db="EMBL/GenBank/DDBJ databases">
        <title>Adiantum capillus-veneris genome.</title>
        <authorList>
            <person name="Fang Y."/>
            <person name="Liao Q."/>
        </authorList>
    </citation>
    <scope>NUCLEOTIDE SEQUENCE</scope>
    <source>
        <strain evidence="2">H3</strain>
        <tissue evidence="2">Leaf</tissue>
    </source>
</reference>
<sequence>MADKEHVKYEELKYLGFVEATGLLAKVCVVRVYEVGKDWSGPTWRQRIDDIECKIKDALAPLYNLIKGNEHHILLFFDQKLDVCICTVRKHAPHVFKSLLDKTVDVAKKVPDFLVDVSAEVHRVGVIDTAKSYFNKVEPVAEEYIHLVWKQFLKLPYSLTIVHVATPPALYAGDKVNKVLCCLKERHVPLVGYVPLLPLKRIETIIKKEA</sequence>
<organism evidence="2 3">
    <name type="scientific">Adiantum capillus-veneris</name>
    <name type="common">Maidenhair fern</name>
    <dbReference type="NCBI Taxonomy" id="13818"/>
    <lineage>
        <taxon>Eukaryota</taxon>
        <taxon>Viridiplantae</taxon>
        <taxon>Streptophyta</taxon>
        <taxon>Embryophyta</taxon>
        <taxon>Tracheophyta</taxon>
        <taxon>Polypodiopsida</taxon>
        <taxon>Polypodiidae</taxon>
        <taxon>Polypodiales</taxon>
        <taxon>Pteridineae</taxon>
        <taxon>Pteridaceae</taxon>
        <taxon>Vittarioideae</taxon>
        <taxon>Adiantum</taxon>
    </lineage>
</organism>
<evidence type="ECO:0000256" key="1">
    <source>
        <dbReference type="ARBA" id="ARBA00009737"/>
    </source>
</evidence>
<dbReference type="InterPro" id="IPR008802">
    <property type="entry name" value="REF"/>
</dbReference>
<dbReference type="Pfam" id="PF05755">
    <property type="entry name" value="REF"/>
    <property type="match status" value="1"/>
</dbReference>
<protein>
    <submittedName>
        <fullName evidence="2">Uncharacterized protein</fullName>
    </submittedName>
</protein>
<evidence type="ECO:0000313" key="3">
    <source>
        <dbReference type="Proteomes" id="UP000886520"/>
    </source>
</evidence>
<evidence type="ECO:0000313" key="2">
    <source>
        <dbReference type="EMBL" id="KAI5074518.1"/>
    </source>
</evidence>
<dbReference type="Proteomes" id="UP000886520">
    <property type="component" value="Chromosome 10"/>
</dbReference>
<comment type="similarity">
    <text evidence="1">Belongs to the REF/SRPP family.</text>
</comment>
<keyword evidence="3" id="KW-1185">Reference proteome</keyword>
<accession>A0A9D4UUZ1</accession>
<proteinExistence type="inferred from homology"/>